<dbReference type="Proteomes" id="UP001597526">
    <property type="component" value="Unassembled WGS sequence"/>
</dbReference>
<proteinExistence type="predicted"/>
<reference evidence="3" key="1">
    <citation type="journal article" date="2019" name="Int. J. Syst. Evol. Microbiol.">
        <title>The Global Catalogue of Microorganisms (GCM) 10K type strain sequencing project: providing services to taxonomists for standard genome sequencing and annotation.</title>
        <authorList>
            <consortium name="The Broad Institute Genomics Platform"/>
            <consortium name="The Broad Institute Genome Sequencing Center for Infectious Disease"/>
            <person name="Wu L."/>
            <person name="Ma J."/>
        </authorList>
    </citation>
    <scope>NUCLEOTIDE SEQUENCE [LARGE SCALE GENOMIC DNA]</scope>
    <source>
        <strain evidence="3">KCTC 52368</strain>
    </source>
</reference>
<feature type="transmembrane region" description="Helical" evidence="1">
    <location>
        <begin position="12"/>
        <end position="30"/>
    </location>
</feature>
<keyword evidence="1" id="KW-0472">Membrane</keyword>
<dbReference type="RefSeq" id="WP_377767598.1">
    <property type="nucleotide sequence ID" value="NZ_JBHULB010000017.1"/>
</dbReference>
<keyword evidence="1" id="KW-0812">Transmembrane</keyword>
<feature type="transmembrane region" description="Helical" evidence="1">
    <location>
        <begin position="111"/>
        <end position="131"/>
    </location>
</feature>
<keyword evidence="3" id="KW-1185">Reference proteome</keyword>
<protein>
    <submittedName>
        <fullName evidence="2">DoxX family protein</fullName>
    </submittedName>
</protein>
<feature type="transmembrane region" description="Helical" evidence="1">
    <location>
        <begin position="86"/>
        <end position="104"/>
    </location>
</feature>
<keyword evidence="1" id="KW-1133">Transmembrane helix</keyword>
<feature type="transmembrane region" description="Helical" evidence="1">
    <location>
        <begin position="55"/>
        <end position="80"/>
    </location>
</feature>
<evidence type="ECO:0000256" key="1">
    <source>
        <dbReference type="SAM" id="Phobius"/>
    </source>
</evidence>
<comment type="caution">
    <text evidence="2">The sequence shown here is derived from an EMBL/GenBank/DDBJ whole genome shotgun (WGS) entry which is preliminary data.</text>
</comment>
<gene>
    <name evidence="2" type="ORF">ACFSQJ_14025</name>
</gene>
<organism evidence="2 3">
    <name type="scientific">Croceitalea marina</name>
    <dbReference type="NCBI Taxonomy" id="1775166"/>
    <lineage>
        <taxon>Bacteria</taxon>
        <taxon>Pseudomonadati</taxon>
        <taxon>Bacteroidota</taxon>
        <taxon>Flavobacteriia</taxon>
        <taxon>Flavobacteriales</taxon>
        <taxon>Flavobacteriaceae</taxon>
        <taxon>Croceitalea</taxon>
    </lineage>
</organism>
<evidence type="ECO:0000313" key="2">
    <source>
        <dbReference type="EMBL" id="MFD2588059.1"/>
    </source>
</evidence>
<name>A0ABW5MYR9_9FLAO</name>
<dbReference type="EMBL" id="JBHULB010000017">
    <property type="protein sequence ID" value="MFD2588059.1"/>
    <property type="molecule type" value="Genomic_DNA"/>
</dbReference>
<accession>A0ABW5MYR9</accession>
<evidence type="ECO:0000313" key="3">
    <source>
        <dbReference type="Proteomes" id="UP001597526"/>
    </source>
</evidence>
<sequence length="132" mass="14688">MDLHFYKNATEIVLLIFLVITFLQSGIDKVKDWKGNLSWLTGHFSKSPFKNSVPLLLGIITVVEIAAGILSIAGIIHLLLHDNKVFALYGALTSCLALLMLFLGQRINKDYVGAQTIVIYLVPTVFLLFLLQ</sequence>